<name>A0A0L6UY45_9BASI</name>
<comment type="caution">
    <text evidence="1">The sequence shown here is derived from an EMBL/GenBank/DDBJ whole genome shotgun (WGS) entry which is preliminary data.</text>
</comment>
<protein>
    <submittedName>
        <fullName evidence="1">Uncharacterized protein</fullName>
    </submittedName>
</protein>
<dbReference type="Proteomes" id="UP000037035">
    <property type="component" value="Unassembled WGS sequence"/>
</dbReference>
<proteinExistence type="predicted"/>
<dbReference type="EMBL" id="LAVV01008223">
    <property type="protein sequence ID" value="KNZ53404.1"/>
    <property type="molecule type" value="Genomic_DNA"/>
</dbReference>
<organism evidence="1 2">
    <name type="scientific">Puccinia sorghi</name>
    <dbReference type="NCBI Taxonomy" id="27349"/>
    <lineage>
        <taxon>Eukaryota</taxon>
        <taxon>Fungi</taxon>
        <taxon>Dikarya</taxon>
        <taxon>Basidiomycota</taxon>
        <taxon>Pucciniomycotina</taxon>
        <taxon>Pucciniomycetes</taxon>
        <taxon>Pucciniales</taxon>
        <taxon>Pucciniaceae</taxon>
        <taxon>Puccinia</taxon>
    </lineage>
</organism>
<sequence length="340" mass="38926">MCFHSSKFILNNIISLSTGLAPQHYPLLLLAHLPRSSKDICQSTACLHSPMYFQYTVDYKISTKFPLMPTQTSKITIPLQPFSPRNLPGIDQPLLRWLNCPTADLMFRPRYCQKAPGKRGLDSVKWNRTRLGHNLNARHPACFHMKFAMPVLFGDLTCILGFFTYLQDVTGFKEISHKYSIGFRNILEYSNFIHCKRNLLNFLKCSMIKPSCHPNSTLTVHQSLVESLLDNGWNNKKSFLGASACQLQAFEQCAWGKLGLAQQRNGYKPGISGSVYNTLFSTSLCYYWSLSKMGYYFLNIKKNDCFENTSCMEKRNKTQERFSKKLSCLIFPLLSPEISN</sequence>
<gene>
    <name evidence="1" type="ORF">VP01_3249g1</name>
</gene>
<accession>A0A0L6UY45</accession>
<evidence type="ECO:0000313" key="1">
    <source>
        <dbReference type="EMBL" id="KNZ53404.1"/>
    </source>
</evidence>
<dbReference type="AlphaFoldDB" id="A0A0L6UY45"/>
<dbReference type="VEuPathDB" id="FungiDB:VP01_3249g1"/>
<keyword evidence="2" id="KW-1185">Reference proteome</keyword>
<evidence type="ECO:0000313" key="2">
    <source>
        <dbReference type="Proteomes" id="UP000037035"/>
    </source>
</evidence>
<reference evidence="1 2" key="1">
    <citation type="submission" date="2015-08" db="EMBL/GenBank/DDBJ databases">
        <title>Next Generation Sequencing and Analysis of the Genome of Puccinia sorghi L Schw, the Causal Agent of Maize Common Rust.</title>
        <authorList>
            <person name="Rochi L."/>
            <person name="Burguener G."/>
            <person name="Darino M."/>
            <person name="Turjanski A."/>
            <person name="Kreff E."/>
            <person name="Dieguez M.J."/>
            <person name="Sacco F."/>
        </authorList>
    </citation>
    <scope>NUCLEOTIDE SEQUENCE [LARGE SCALE GENOMIC DNA]</scope>
    <source>
        <strain evidence="1 2">RO10H11247</strain>
    </source>
</reference>